<dbReference type="PROSITE" id="PS51257">
    <property type="entry name" value="PROKAR_LIPOPROTEIN"/>
    <property type="match status" value="1"/>
</dbReference>
<dbReference type="SUPFAM" id="SSF47175">
    <property type="entry name" value="Cytochromes"/>
    <property type="match status" value="1"/>
</dbReference>
<dbReference type="GO" id="GO:0009055">
    <property type="term" value="F:electron transfer activity"/>
    <property type="evidence" value="ECO:0007669"/>
    <property type="project" value="InterPro"/>
</dbReference>
<protein>
    <recommendedName>
        <fullName evidence="3">Cytochrome c</fullName>
    </recommendedName>
</protein>
<sequence length="204" mass="21927">MNSRLLILTMGAAALGLSACSKEPSKDNASTQLTLHEIMKDQVDKHADELWEETNPAIGDAAGLDPAKMDDARWAKTIELATKVQDAANQIAALDPIIAVKPGVKIADEDVPFGDSAESVQANIDKDPEGLRNFANTLANHMGELIAAAKVKDAAKAGPLIDQLDGVCESCHLEFWYPSQKDLVEKIRSEGGDPELDPKKQKKS</sequence>
<dbReference type="InterPro" id="IPR010980">
    <property type="entry name" value="Cyt_c/b562"/>
</dbReference>
<dbReference type="GO" id="GO:0005506">
    <property type="term" value="F:iron ion binding"/>
    <property type="evidence" value="ECO:0007669"/>
    <property type="project" value="InterPro"/>
</dbReference>
<evidence type="ECO:0008006" key="3">
    <source>
        <dbReference type="Google" id="ProtNLM"/>
    </source>
</evidence>
<evidence type="ECO:0000313" key="1">
    <source>
        <dbReference type="EMBL" id="WEK46006.1"/>
    </source>
</evidence>
<dbReference type="GO" id="GO:0020037">
    <property type="term" value="F:heme binding"/>
    <property type="evidence" value="ECO:0007669"/>
    <property type="project" value="InterPro"/>
</dbReference>
<dbReference type="Proteomes" id="UP001218362">
    <property type="component" value="Chromosome"/>
</dbReference>
<reference evidence="1" key="1">
    <citation type="submission" date="2023-03" db="EMBL/GenBank/DDBJ databases">
        <title>Andean soil-derived lignocellulolytic bacterial consortium as a source of novel taxa and putative plastic-active enzymes.</title>
        <authorList>
            <person name="Diaz-Garcia L."/>
            <person name="Chuvochina M."/>
            <person name="Feuerriegel G."/>
            <person name="Bunk B."/>
            <person name="Sproer C."/>
            <person name="Streit W.R."/>
            <person name="Rodriguez L.M."/>
            <person name="Overmann J."/>
            <person name="Jimenez D.J."/>
        </authorList>
    </citation>
    <scope>NUCLEOTIDE SEQUENCE</scope>
    <source>
        <strain evidence="1">MAG 26</strain>
    </source>
</reference>
<dbReference type="InterPro" id="IPR002321">
    <property type="entry name" value="Cyt_c_II"/>
</dbReference>
<dbReference type="KEGG" id="acob:P0Y56_13350"/>
<dbReference type="Gene3D" id="1.20.120.10">
    <property type="entry name" value="Cytochrome c/b562"/>
    <property type="match status" value="1"/>
</dbReference>
<organism evidence="1 2">
    <name type="scientific">Candidatus Andeanibacterium colombiense</name>
    <dbReference type="NCBI Taxonomy" id="3121345"/>
    <lineage>
        <taxon>Bacteria</taxon>
        <taxon>Pseudomonadati</taxon>
        <taxon>Pseudomonadota</taxon>
        <taxon>Alphaproteobacteria</taxon>
        <taxon>Sphingomonadales</taxon>
        <taxon>Sphingomonadaceae</taxon>
        <taxon>Candidatus Andeanibacterium</taxon>
    </lineage>
</organism>
<evidence type="ECO:0000313" key="2">
    <source>
        <dbReference type="Proteomes" id="UP001218362"/>
    </source>
</evidence>
<dbReference type="GO" id="GO:0022900">
    <property type="term" value="P:electron transport chain"/>
    <property type="evidence" value="ECO:0007669"/>
    <property type="project" value="InterPro"/>
</dbReference>
<gene>
    <name evidence="1" type="ORF">P0Y56_13350</name>
</gene>
<name>A0AAJ5X5L3_9SPHN</name>
<dbReference type="PROSITE" id="PS51009">
    <property type="entry name" value="CYTCII"/>
    <property type="match status" value="1"/>
</dbReference>
<proteinExistence type="predicted"/>
<accession>A0AAJ5X5L3</accession>
<dbReference type="EMBL" id="CP119316">
    <property type="protein sequence ID" value="WEK46006.1"/>
    <property type="molecule type" value="Genomic_DNA"/>
</dbReference>
<dbReference type="AlphaFoldDB" id="A0AAJ5X5L3"/>